<evidence type="ECO:0000259" key="6">
    <source>
        <dbReference type="Pfam" id="PF00590"/>
    </source>
</evidence>
<gene>
    <name evidence="7" type="primary">cobF</name>
    <name evidence="7" type="ORF">GCM10011594_01240</name>
</gene>
<dbReference type="InterPro" id="IPR014776">
    <property type="entry name" value="4pyrrole_Mease_sub2"/>
</dbReference>
<evidence type="ECO:0000256" key="4">
    <source>
        <dbReference type="ARBA" id="ARBA00022679"/>
    </source>
</evidence>
<dbReference type="Gene3D" id="3.40.1010.10">
    <property type="entry name" value="Cobalt-precorrin-4 Transmethylase, Domain 1"/>
    <property type="match status" value="1"/>
</dbReference>
<keyword evidence="2" id="KW-0169">Cobalamin biosynthesis</keyword>
<keyword evidence="8" id="KW-1185">Reference proteome</keyword>
<evidence type="ECO:0000256" key="1">
    <source>
        <dbReference type="ARBA" id="ARBA00004953"/>
    </source>
</evidence>
<keyword evidence="4" id="KW-0808">Transferase</keyword>
<dbReference type="EMBL" id="BMNA01000001">
    <property type="protein sequence ID" value="GGL85319.1"/>
    <property type="molecule type" value="Genomic_DNA"/>
</dbReference>
<comment type="pathway">
    <text evidence="1">Cofactor biosynthesis; adenosylcobalamin biosynthesis.</text>
</comment>
<dbReference type="GO" id="GO:0032259">
    <property type="term" value="P:methylation"/>
    <property type="evidence" value="ECO:0007669"/>
    <property type="project" value="UniProtKB-KW"/>
</dbReference>
<dbReference type="RefSeq" id="WP_188939592.1">
    <property type="nucleotide sequence ID" value="NZ_BMNA01000001.1"/>
</dbReference>
<evidence type="ECO:0000256" key="3">
    <source>
        <dbReference type="ARBA" id="ARBA00022603"/>
    </source>
</evidence>
<evidence type="ECO:0000256" key="2">
    <source>
        <dbReference type="ARBA" id="ARBA00022573"/>
    </source>
</evidence>
<protein>
    <submittedName>
        <fullName evidence="7">Precorrin-6A synthase (Deacetylating)</fullName>
    </submittedName>
</protein>
<dbReference type="PANTHER" id="PTHR43467">
    <property type="entry name" value="COBALT-PRECORRIN-2 C(20)-METHYLTRANSFERASE"/>
    <property type="match status" value="1"/>
</dbReference>
<dbReference type="InterPro" id="IPR012797">
    <property type="entry name" value="CobF"/>
</dbReference>
<name>A0A917SLJ5_9ACTN</name>
<sequence length="254" mass="26957">MKLLWIIGIGPGDPEQITLQAVAALGATDVVFAVDKADGADVSELAALRDELCRRHAAPGHRVVHIADPPRERRPADYAATVADWHGARADRYEAAFAGLGPDEVGAFLVLGDPGWYDSTIRIVEQVLARGTLDFDWRVVPGVTSVSALAAAHRTVLHGVGRPLLVTTGRRLTDGTADGFDDVAVLLDGGLACEDLPDGGEGLDIFWGANVGTPGETLVAGPLPEVLPRIAAVRAAVRAARGWVLDTYLLRRRR</sequence>
<dbReference type="PANTHER" id="PTHR43467:SF1">
    <property type="entry name" value="PRECORRIN-6A SYNTHASE [DEACETYLATING]"/>
    <property type="match status" value="1"/>
</dbReference>
<accession>A0A917SLJ5</accession>
<dbReference type="InterPro" id="IPR014777">
    <property type="entry name" value="4pyrrole_Mease_sub1"/>
</dbReference>
<dbReference type="Proteomes" id="UP000655208">
    <property type="component" value="Unassembled WGS sequence"/>
</dbReference>
<proteinExistence type="predicted"/>
<keyword evidence="3" id="KW-0489">Methyltransferase</keyword>
<dbReference type="InterPro" id="IPR000878">
    <property type="entry name" value="4pyrrol_Mease"/>
</dbReference>
<dbReference type="Pfam" id="PF00590">
    <property type="entry name" value="TP_methylase"/>
    <property type="match status" value="1"/>
</dbReference>
<dbReference type="AlphaFoldDB" id="A0A917SLJ5"/>
<comment type="caution">
    <text evidence="7">The sequence shown here is derived from an EMBL/GenBank/DDBJ whole genome shotgun (WGS) entry which is preliminary data.</text>
</comment>
<organism evidence="7 8">
    <name type="scientific">Nakamurella endophytica</name>
    <dbReference type="NCBI Taxonomy" id="1748367"/>
    <lineage>
        <taxon>Bacteria</taxon>
        <taxon>Bacillati</taxon>
        <taxon>Actinomycetota</taxon>
        <taxon>Actinomycetes</taxon>
        <taxon>Nakamurellales</taxon>
        <taxon>Nakamurellaceae</taxon>
        <taxon>Nakamurella</taxon>
    </lineage>
</organism>
<reference evidence="7" key="1">
    <citation type="journal article" date="2014" name="Int. J. Syst. Evol. Microbiol.">
        <title>Complete genome sequence of Corynebacterium casei LMG S-19264T (=DSM 44701T), isolated from a smear-ripened cheese.</title>
        <authorList>
            <consortium name="US DOE Joint Genome Institute (JGI-PGF)"/>
            <person name="Walter F."/>
            <person name="Albersmeier A."/>
            <person name="Kalinowski J."/>
            <person name="Ruckert C."/>
        </authorList>
    </citation>
    <scope>NUCLEOTIDE SEQUENCE</scope>
    <source>
        <strain evidence="7">CGMCC 4.7308</strain>
    </source>
</reference>
<dbReference type="NCBIfam" id="TIGR02434">
    <property type="entry name" value="CobF"/>
    <property type="match status" value="1"/>
</dbReference>
<evidence type="ECO:0000313" key="7">
    <source>
        <dbReference type="EMBL" id="GGL85319.1"/>
    </source>
</evidence>
<evidence type="ECO:0000313" key="8">
    <source>
        <dbReference type="Proteomes" id="UP000655208"/>
    </source>
</evidence>
<keyword evidence="5" id="KW-0949">S-adenosyl-L-methionine</keyword>
<feature type="domain" description="Tetrapyrrole methylase" evidence="6">
    <location>
        <begin position="4"/>
        <end position="226"/>
    </location>
</feature>
<dbReference type="SUPFAM" id="SSF53790">
    <property type="entry name" value="Tetrapyrrole methylase"/>
    <property type="match status" value="1"/>
</dbReference>
<dbReference type="InterPro" id="IPR035996">
    <property type="entry name" value="4pyrrol_Methylase_sf"/>
</dbReference>
<dbReference type="GO" id="GO:0009236">
    <property type="term" value="P:cobalamin biosynthetic process"/>
    <property type="evidence" value="ECO:0007669"/>
    <property type="project" value="UniProtKB-KW"/>
</dbReference>
<evidence type="ECO:0000256" key="5">
    <source>
        <dbReference type="ARBA" id="ARBA00022691"/>
    </source>
</evidence>
<dbReference type="GO" id="GO:0043819">
    <property type="term" value="F:precorrin-6A synthase (deacetylating) activity"/>
    <property type="evidence" value="ECO:0007669"/>
    <property type="project" value="InterPro"/>
</dbReference>
<dbReference type="PIRSF" id="PIRSF036525">
    <property type="entry name" value="CobF"/>
    <property type="match status" value="1"/>
</dbReference>
<dbReference type="CDD" id="cd11643">
    <property type="entry name" value="Precorrin-6A-synthase"/>
    <property type="match status" value="1"/>
</dbReference>
<reference evidence="7" key="2">
    <citation type="submission" date="2020-09" db="EMBL/GenBank/DDBJ databases">
        <authorList>
            <person name="Sun Q."/>
            <person name="Zhou Y."/>
        </authorList>
    </citation>
    <scope>NUCLEOTIDE SEQUENCE</scope>
    <source>
        <strain evidence="7">CGMCC 4.7308</strain>
    </source>
</reference>
<dbReference type="Gene3D" id="3.30.950.10">
    <property type="entry name" value="Methyltransferase, Cobalt-precorrin-4 Transmethylase, Domain 2"/>
    <property type="match status" value="1"/>
</dbReference>